<organism evidence="2 4">
    <name type="scientific">Enterococcus gilvus ATCC BAA-350</name>
    <dbReference type="NCBI Taxonomy" id="1158614"/>
    <lineage>
        <taxon>Bacteria</taxon>
        <taxon>Bacillati</taxon>
        <taxon>Bacillota</taxon>
        <taxon>Bacilli</taxon>
        <taxon>Lactobacillales</taxon>
        <taxon>Enterococcaceae</taxon>
        <taxon>Enterococcus</taxon>
    </lineage>
</organism>
<evidence type="ECO:0000256" key="1">
    <source>
        <dbReference type="SAM" id="MobiDB-lite"/>
    </source>
</evidence>
<dbReference type="Proteomes" id="UP000014160">
    <property type="component" value="Unassembled WGS sequence"/>
</dbReference>
<evidence type="ECO:0000313" key="3">
    <source>
        <dbReference type="EMBL" id="EOW83555.1"/>
    </source>
</evidence>
<evidence type="ECO:0008006" key="6">
    <source>
        <dbReference type="Google" id="ProtNLM"/>
    </source>
</evidence>
<name>R2VGZ7_9ENTE</name>
<keyword evidence="5" id="KW-1185">Reference proteome</keyword>
<dbReference type="EMBL" id="AJDQ01000006">
    <property type="protein sequence ID" value="EOI56871.1"/>
    <property type="molecule type" value="Genomic_DNA"/>
</dbReference>
<dbReference type="RefSeq" id="WP_010779504.1">
    <property type="nucleotide sequence ID" value="NZ_ASWH01000001.1"/>
</dbReference>
<feature type="region of interest" description="Disordered" evidence="1">
    <location>
        <begin position="38"/>
        <end position="64"/>
    </location>
</feature>
<evidence type="ECO:0000313" key="2">
    <source>
        <dbReference type="EMBL" id="EOI56871.1"/>
    </source>
</evidence>
<sequence>MKSNLKKLIVFILTIFLVGCSNIGDRKSEVVKKATESKVNESSELKEKNTEYMSEESYNSSADNLENKNSERVIYEGRTLSELPIIFIGRWTLEREDNTYVFDLKTGEYSFYVNNEKFPFEKPRSMGLSLVFDTNMTFNKNEYVDSISLETVDGNNGLVTFNYRDGFTSTYDIYKE</sequence>
<dbReference type="Proteomes" id="UP000013750">
    <property type="component" value="Unassembled WGS sequence"/>
</dbReference>
<dbReference type="EMBL" id="ASWH01000001">
    <property type="protein sequence ID" value="EOW83555.1"/>
    <property type="molecule type" value="Genomic_DNA"/>
</dbReference>
<comment type="caution">
    <text evidence="2">The sequence shown here is derived from an EMBL/GenBank/DDBJ whole genome shotgun (WGS) entry which is preliminary data.</text>
</comment>
<protein>
    <recommendedName>
        <fullName evidence="6">Lipoprotein</fullName>
    </recommendedName>
</protein>
<proteinExistence type="predicted"/>
<feature type="compositionally biased region" description="Basic and acidic residues" evidence="1">
    <location>
        <begin position="38"/>
        <end position="50"/>
    </location>
</feature>
<dbReference type="PROSITE" id="PS51257">
    <property type="entry name" value="PROKAR_LIPOPROTEIN"/>
    <property type="match status" value="1"/>
</dbReference>
<reference evidence="2 4" key="1">
    <citation type="submission" date="2013-02" db="EMBL/GenBank/DDBJ databases">
        <title>The Genome Sequence of Enterococcus gilvus ATCC BAA-350.</title>
        <authorList>
            <consortium name="The Broad Institute Genome Sequencing Platform"/>
            <consortium name="The Broad Institute Genome Sequencing Center for Infectious Disease"/>
            <person name="Earl A.M."/>
            <person name="Gilmore M.S."/>
            <person name="Lebreton F."/>
            <person name="Walker B."/>
            <person name="Young S.K."/>
            <person name="Zeng Q."/>
            <person name="Gargeya S."/>
            <person name="Fitzgerald M."/>
            <person name="Haas B."/>
            <person name="Abouelleil A."/>
            <person name="Alvarado L."/>
            <person name="Arachchi H.M."/>
            <person name="Berlin A.M."/>
            <person name="Chapman S.B."/>
            <person name="Dewar J."/>
            <person name="Goldberg J."/>
            <person name="Griggs A."/>
            <person name="Gujja S."/>
            <person name="Hansen M."/>
            <person name="Howarth C."/>
            <person name="Imamovic A."/>
            <person name="Larimer J."/>
            <person name="McCowan C."/>
            <person name="Murphy C."/>
            <person name="Neiman D."/>
            <person name="Pearson M."/>
            <person name="Priest M."/>
            <person name="Roberts A."/>
            <person name="Saif S."/>
            <person name="Shea T."/>
            <person name="Sisk P."/>
            <person name="Sykes S."/>
            <person name="Wortman J."/>
            <person name="Nusbaum C."/>
            <person name="Birren B."/>
        </authorList>
    </citation>
    <scope>NUCLEOTIDE SEQUENCE [LARGE SCALE GENOMIC DNA]</scope>
    <source>
        <strain evidence="2 4">ATCC BAA-350</strain>
    </source>
</reference>
<accession>R2VGZ7</accession>
<dbReference type="PATRIC" id="fig|1158614.3.peg.1087"/>
<gene>
    <name evidence="3" type="ORF">I592_02914</name>
    <name evidence="2" type="ORF">UKC_01056</name>
</gene>
<reference evidence="3 5" key="2">
    <citation type="submission" date="2013-03" db="EMBL/GenBank/DDBJ databases">
        <title>The Genome Sequence of Enterococcus gilvus ATCC BAA-350 (PacBio/Illumina hybrid assembly).</title>
        <authorList>
            <consortium name="The Broad Institute Genomics Platform"/>
            <consortium name="The Broad Institute Genome Sequencing Center for Infectious Disease"/>
            <person name="Earl A."/>
            <person name="Russ C."/>
            <person name="Gilmore M."/>
            <person name="Surin D."/>
            <person name="Walker B."/>
            <person name="Young S."/>
            <person name="Zeng Q."/>
            <person name="Gargeya S."/>
            <person name="Fitzgerald M."/>
            <person name="Haas B."/>
            <person name="Abouelleil A."/>
            <person name="Allen A.W."/>
            <person name="Alvarado L."/>
            <person name="Arachchi H.M."/>
            <person name="Berlin A.M."/>
            <person name="Chapman S.B."/>
            <person name="Gainer-Dewar J."/>
            <person name="Goldberg J."/>
            <person name="Griggs A."/>
            <person name="Gujja S."/>
            <person name="Hansen M."/>
            <person name="Howarth C."/>
            <person name="Imamovic A."/>
            <person name="Ireland A."/>
            <person name="Larimer J."/>
            <person name="McCowan C."/>
            <person name="Murphy C."/>
            <person name="Pearson M."/>
            <person name="Poon T.W."/>
            <person name="Priest M."/>
            <person name="Roberts A."/>
            <person name="Saif S."/>
            <person name="Shea T."/>
            <person name="Sisk P."/>
            <person name="Sykes S."/>
            <person name="Wortman J."/>
            <person name="Nusbaum C."/>
            <person name="Birren B."/>
        </authorList>
    </citation>
    <scope>NUCLEOTIDE SEQUENCE [LARGE SCALE GENOMIC DNA]</scope>
    <source>
        <strain evidence="3 5">ATCC BAA-350</strain>
    </source>
</reference>
<evidence type="ECO:0000313" key="4">
    <source>
        <dbReference type="Proteomes" id="UP000013750"/>
    </source>
</evidence>
<dbReference type="HOGENOM" id="CLU_1522891_0_0_9"/>
<dbReference type="AlphaFoldDB" id="R2VGZ7"/>
<evidence type="ECO:0000313" key="5">
    <source>
        <dbReference type="Proteomes" id="UP000014160"/>
    </source>
</evidence>